<evidence type="ECO:0000313" key="8">
    <source>
        <dbReference type="Proteomes" id="UP000658320"/>
    </source>
</evidence>
<keyword evidence="8" id="KW-1185">Reference proteome</keyword>
<evidence type="ECO:0000256" key="1">
    <source>
        <dbReference type="ARBA" id="ARBA00007074"/>
    </source>
</evidence>
<comment type="similarity">
    <text evidence="1">Belongs to the peptidase C40 family.</text>
</comment>
<evidence type="ECO:0000256" key="2">
    <source>
        <dbReference type="ARBA" id="ARBA00022670"/>
    </source>
</evidence>
<feature type="compositionally biased region" description="Pro residues" evidence="5">
    <location>
        <begin position="396"/>
        <end position="412"/>
    </location>
</feature>
<feature type="region of interest" description="Disordered" evidence="5">
    <location>
        <begin position="177"/>
        <end position="200"/>
    </location>
</feature>
<gene>
    <name evidence="7" type="ORF">GCM10010251_28520</name>
</gene>
<evidence type="ECO:0000256" key="4">
    <source>
        <dbReference type="ARBA" id="ARBA00022807"/>
    </source>
</evidence>
<keyword evidence="4" id="KW-0788">Thiol protease</keyword>
<accession>A0A918F5T6</accession>
<sequence length="544" mass="56152">MATDRTTASARFEDAGEPSRAEIQQRITSLYNRAETDSGTFNATRAMKNGSRRTVTSVANSGRRAADPSVEAVAKQWFDVVRTRIGPTTPATLPADRLPERPAQPQRPAGSDAVRELEAGGRRAPEAGGRLELEAGERRAPELTARAVPELTAGAVAALPAVPAQRQEEPKALLPAPASAPAALPGAAPAAPQSSLRTNKDQIRRKLTTAREVLARAVSQPAPSLPAIESRPVEQTWDTGEVPAYRTTTDTWSGLRTDGRGTDMSGPMSGAGLAPTAGTGPSALVSVVMSPEPVVPAPVSIPTTPEPVRSAPVSGFPAPETGILAASYGDLLAPTPEPAIPQATLPTPEFTLPTPQATLPTHEFTLPIPQATLPTSEFTLPTPQLPFPAAEVAAPAPAPAPTPAPTPAPAPAPAEATGYTTGPAYLGKADKALAFARAQIGRPCVWGATGPGAYDCSSLTQAAWKAAGVTLPRAAIDQAQAFTRVGLDDLQPGDLVFFHDDLSHTGLCSGNGMMIHAPGPGAYIREESVHSLGEGALRGAVRPA</sequence>
<evidence type="ECO:0000256" key="3">
    <source>
        <dbReference type="ARBA" id="ARBA00022801"/>
    </source>
</evidence>
<reference evidence="7" key="2">
    <citation type="submission" date="2020-09" db="EMBL/GenBank/DDBJ databases">
        <authorList>
            <person name="Sun Q."/>
            <person name="Ohkuma M."/>
        </authorList>
    </citation>
    <scope>NUCLEOTIDE SEQUENCE</scope>
    <source>
        <strain evidence="7">JCM 4346</strain>
    </source>
</reference>
<dbReference type="EMBL" id="BMSX01000005">
    <property type="protein sequence ID" value="GGR10812.1"/>
    <property type="molecule type" value="Genomic_DNA"/>
</dbReference>
<dbReference type="RefSeq" id="WP_229910972.1">
    <property type="nucleotide sequence ID" value="NZ_BMSX01000005.1"/>
</dbReference>
<feature type="compositionally biased region" description="Basic and acidic residues" evidence="5">
    <location>
        <begin position="113"/>
        <end position="138"/>
    </location>
</feature>
<keyword evidence="3" id="KW-0378">Hydrolase</keyword>
<dbReference type="PANTHER" id="PTHR47359:SF3">
    <property type="entry name" value="NLP_P60 DOMAIN-CONTAINING PROTEIN-RELATED"/>
    <property type="match status" value="1"/>
</dbReference>
<feature type="region of interest" description="Disordered" evidence="5">
    <location>
        <begin position="393"/>
        <end position="415"/>
    </location>
</feature>
<dbReference type="SUPFAM" id="SSF54001">
    <property type="entry name" value="Cysteine proteinases"/>
    <property type="match status" value="1"/>
</dbReference>
<dbReference type="GO" id="GO:0006508">
    <property type="term" value="P:proteolysis"/>
    <property type="evidence" value="ECO:0007669"/>
    <property type="project" value="UniProtKB-KW"/>
</dbReference>
<feature type="region of interest" description="Disordered" evidence="5">
    <location>
        <begin position="1"/>
        <end position="20"/>
    </location>
</feature>
<dbReference type="Pfam" id="PF00877">
    <property type="entry name" value="NLPC_P60"/>
    <property type="match status" value="1"/>
</dbReference>
<evidence type="ECO:0000259" key="6">
    <source>
        <dbReference type="PROSITE" id="PS51935"/>
    </source>
</evidence>
<feature type="region of interest" description="Disordered" evidence="5">
    <location>
        <begin position="87"/>
        <end position="138"/>
    </location>
</feature>
<dbReference type="InterPro" id="IPR038765">
    <property type="entry name" value="Papain-like_cys_pep_sf"/>
</dbReference>
<dbReference type="InterPro" id="IPR051794">
    <property type="entry name" value="PG_Endopeptidase_C40"/>
</dbReference>
<dbReference type="PROSITE" id="PS51935">
    <property type="entry name" value="NLPC_P60"/>
    <property type="match status" value="1"/>
</dbReference>
<dbReference type="AlphaFoldDB" id="A0A918F5T6"/>
<dbReference type="InterPro" id="IPR000064">
    <property type="entry name" value="NLP_P60_dom"/>
</dbReference>
<keyword evidence="2" id="KW-0645">Protease</keyword>
<dbReference type="Gene3D" id="3.90.1720.10">
    <property type="entry name" value="endopeptidase domain like (from Nostoc punctiforme)"/>
    <property type="match status" value="1"/>
</dbReference>
<dbReference type="GO" id="GO:0008234">
    <property type="term" value="F:cysteine-type peptidase activity"/>
    <property type="evidence" value="ECO:0007669"/>
    <property type="project" value="UniProtKB-KW"/>
</dbReference>
<proteinExistence type="inferred from homology"/>
<name>A0A918F5T6_9ACTN</name>
<evidence type="ECO:0000256" key="5">
    <source>
        <dbReference type="SAM" id="MobiDB-lite"/>
    </source>
</evidence>
<evidence type="ECO:0000313" key="7">
    <source>
        <dbReference type="EMBL" id="GGR10812.1"/>
    </source>
</evidence>
<comment type="caution">
    <text evidence="7">The sequence shown here is derived from an EMBL/GenBank/DDBJ whole genome shotgun (WGS) entry which is preliminary data.</text>
</comment>
<organism evidence="7 8">
    <name type="scientific">Streptomyces aurantiogriseus</name>
    <dbReference type="NCBI Taxonomy" id="66870"/>
    <lineage>
        <taxon>Bacteria</taxon>
        <taxon>Bacillati</taxon>
        <taxon>Actinomycetota</taxon>
        <taxon>Actinomycetes</taxon>
        <taxon>Kitasatosporales</taxon>
        <taxon>Streptomycetaceae</taxon>
        <taxon>Streptomyces</taxon>
    </lineage>
</organism>
<dbReference type="PANTHER" id="PTHR47359">
    <property type="entry name" value="PEPTIDOGLYCAN DL-ENDOPEPTIDASE CWLO"/>
    <property type="match status" value="1"/>
</dbReference>
<protein>
    <recommendedName>
        <fullName evidence="6">NlpC/P60 domain-containing protein</fullName>
    </recommendedName>
</protein>
<feature type="region of interest" description="Disordered" evidence="5">
    <location>
        <begin position="48"/>
        <end position="67"/>
    </location>
</feature>
<dbReference type="Proteomes" id="UP000658320">
    <property type="component" value="Unassembled WGS sequence"/>
</dbReference>
<feature type="compositionally biased region" description="Basic and acidic residues" evidence="5">
    <location>
        <begin position="11"/>
        <end position="20"/>
    </location>
</feature>
<feature type="domain" description="NlpC/P60" evidence="6">
    <location>
        <begin position="426"/>
        <end position="544"/>
    </location>
</feature>
<reference evidence="7" key="1">
    <citation type="journal article" date="2014" name="Int. J. Syst. Evol. Microbiol.">
        <title>Complete genome sequence of Corynebacterium casei LMG S-19264T (=DSM 44701T), isolated from a smear-ripened cheese.</title>
        <authorList>
            <consortium name="US DOE Joint Genome Institute (JGI-PGF)"/>
            <person name="Walter F."/>
            <person name="Albersmeier A."/>
            <person name="Kalinowski J."/>
            <person name="Ruckert C."/>
        </authorList>
    </citation>
    <scope>NUCLEOTIDE SEQUENCE</scope>
    <source>
        <strain evidence="7">JCM 4346</strain>
    </source>
</reference>
<feature type="compositionally biased region" description="Low complexity" evidence="5">
    <location>
        <begin position="177"/>
        <end position="192"/>
    </location>
</feature>